<comment type="caution">
    <text evidence="1">The sequence shown here is derived from an EMBL/GenBank/DDBJ whole genome shotgun (WGS) entry which is preliminary data.</text>
</comment>
<name>A0ABD3D980_9LAMI</name>
<gene>
    <name evidence="1" type="ORF">CASFOL_017785</name>
</gene>
<accession>A0ABD3D980</accession>
<evidence type="ECO:0000313" key="1">
    <source>
        <dbReference type="EMBL" id="KAL3638414.1"/>
    </source>
</evidence>
<keyword evidence="2" id="KW-1185">Reference proteome</keyword>
<evidence type="ECO:0000313" key="2">
    <source>
        <dbReference type="Proteomes" id="UP001632038"/>
    </source>
</evidence>
<proteinExistence type="predicted"/>
<dbReference type="EMBL" id="JAVIJP010000019">
    <property type="protein sequence ID" value="KAL3638414.1"/>
    <property type="molecule type" value="Genomic_DNA"/>
</dbReference>
<dbReference type="Proteomes" id="UP001632038">
    <property type="component" value="Unassembled WGS sequence"/>
</dbReference>
<sequence length="163" mass="18073">MRKKDVGASNRLHLEALYCGATSGFELDRIMEMRRTPFVSPGDETRAPFQNKLTSGNLGIRATKADDREADDFVGQARCSSWGSDFYGATNLVIWRLWALVGDEEFGGGSQRRFRARIGNGSEHSGRRLAVLTVKRAVADLSKFTGNGLRVIIYPRFGVQEVS</sequence>
<dbReference type="AlphaFoldDB" id="A0ABD3D980"/>
<protein>
    <submittedName>
        <fullName evidence="1">Uncharacterized protein</fullName>
    </submittedName>
</protein>
<organism evidence="1 2">
    <name type="scientific">Castilleja foliolosa</name>
    <dbReference type="NCBI Taxonomy" id="1961234"/>
    <lineage>
        <taxon>Eukaryota</taxon>
        <taxon>Viridiplantae</taxon>
        <taxon>Streptophyta</taxon>
        <taxon>Embryophyta</taxon>
        <taxon>Tracheophyta</taxon>
        <taxon>Spermatophyta</taxon>
        <taxon>Magnoliopsida</taxon>
        <taxon>eudicotyledons</taxon>
        <taxon>Gunneridae</taxon>
        <taxon>Pentapetalae</taxon>
        <taxon>asterids</taxon>
        <taxon>lamiids</taxon>
        <taxon>Lamiales</taxon>
        <taxon>Orobanchaceae</taxon>
        <taxon>Pedicularideae</taxon>
        <taxon>Castillejinae</taxon>
        <taxon>Castilleja</taxon>
    </lineage>
</organism>
<reference evidence="2" key="1">
    <citation type="journal article" date="2024" name="IScience">
        <title>Strigolactones Initiate the Formation of Haustorium-like Structures in Castilleja.</title>
        <authorList>
            <person name="Buerger M."/>
            <person name="Peterson D."/>
            <person name="Chory J."/>
        </authorList>
    </citation>
    <scope>NUCLEOTIDE SEQUENCE [LARGE SCALE GENOMIC DNA]</scope>
</reference>